<dbReference type="AlphaFoldDB" id="A0A1B8A719"/>
<dbReference type="InterPro" id="IPR027417">
    <property type="entry name" value="P-loop_NTPase"/>
</dbReference>
<protein>
    <recommendedName>
        <fullName evidence="3">Helicase ATP-binding domain-containing protein</fullName>
    </recommendedName>
</protein>
<dbReference type="STRING" id="36050.A0A1B8A719"/>
<dbReference type="CDD" id="cd17920">
    <property type="entry name" value="DEXHc_RecQ"/>
    <property type="match status" value="1"/>
</dbReference>
<dbReference type="GO" id="GO:0009378">
    <property type="term" value="F:four-way junction helicase activity"/>
    <property type="evidence" value="ECO:0007669"/>
    <property type="project" value="TreeGrafter"/>
</dbReference>
<accession>A0A1B8A719</accession>
<sequence length="552" mass="62529">MQWFREAKWGNDRARRAMQRYSNMFSGKQINISMWRHMAIAISNRYLNKAFGEIDAGGGGDDDDDGGEDSLVDSIHDLQAGHGSHIAGLIYARLFGQGDLSRMNRRDGFRKVSMQWHRFFGFGAEDRVEQLGTKRPRYPFDEEREMTRRNRFGRLHRVDMQGQLKQMMGATAAFRGQQESVIRAVARGEWPIVQITPTGGGKSLTFMLPAYCTPDGVTVVVTPLVALQDDMAVRCSKLGIDAYVWRSRGVIQRAASLVFVTPESAVSKGFRTFVERMHGQQKLDRVVVDECHTVLQCSKGFRPMMMRIGETLQDFGVPVICLTATLKPKDEMALFRVMRFVPERVRMFREATGRKNIAYRVEVIDDTREDIAAYRSGRIQRRQANSGRKRIRANLDGVIKRSRANLDGVIKRSRANSNGVIKRSRANSNGIVMISRESEAEFSVQEEEQEQEEESEEDDQVMIERICKLVKEWTAEHTEGKVIVYGGTIKRVQMIADALGCVGYWRGAGDPAEKARRVAEWMSSRGGESGWMAATNAGWRIYLHLSTGTSCR</sequence>
<dbReference type="PANTHER" id="PTHR13710">
    <property type="entry name" value="DNA HELICASE RECQ FAMILY MEMBER"/>
    <property type="match status" value="1"/>
</dbReference>
<organism evidence="4 5">
    <name type="scientific">Fusarium poae</name>
    <dbReference type="NCBI Taxonomy" id="36050"/>
    <lineage>
        <taxon>Eukaryota</taxon>
        <taxon>Fungi</taxon>
        <taxon>Dikarya</taxon>
        <taxon>Ascomycota</taxon>
        <taxon>Pezizomycotina</taxon>
        <taxon>Sordariomycetes</taxon>
        <taxon>Hypocreomycetidae</taxon>
        <taxon>Hypocreales</taxon>
        <taxon>Nectriaceae</taxon>
        <taxon>Fusarium</taxon>
    </lineage>
</organism>
<dbReference type="GO" id="GO:0005524">
    <property type="term" value="F:ATP binding"/>
    <property type="evidence" value="ECO:0007669"/>
    <property type="project" value="InterPro"/>
</dbReference>
<feature type="region of interest" description="Disordered" evidence="2">
    <location>
        <begin position="440"/>
        <end position="459"/>
    </location>
</feature>
<dbReference type="Proteomes" id="UP000091967">
    <property type="component" value="Unassembled WGS sequence"/>
</dbReference>
<dbReference type="GO" id="GO:0005737">
    <property type="term" value="C:cytoplasm"/>
    <property type="evidence" value="ECO:0007669"/>
    <property type="project" value="TreeGrafter"/>
</dbReference>
<name>A0A1B8A719_FUSPO</name>
<proteinExistence type="inferred from homology"/>
<dbReference type="SUPFAM" id="SSF52540">
    <property type="entry name" value="P-loop containing nucleoside triphosphate hydrolases"/>
    <property type="match status" value="1"/>
</dbReference>
<dbReference type="Pfam" id="PF00270">
    <property type="entry name" value="DEAD"/>
    <property type="match status" value="1"/>
</dbReference>
<dbReference type="InterPro" id="IPR011545">
    <property type="entry name" value="DEAD/DEAH_box_helicase_dom"/>
</dbReference>
<comment type="similarity">
    <text evidence="1">Belongs to the helicase family. RecQ subfamily.</text>
</comment>
<dbReference type="GO" id="GO:0003676">
    <property type="term" value="F:nucleic acid binding"/>
    <property type="evidence" value="ECO:0007669"/>
    <property type="project" value="InterPro"/>
</dbReference>
<dbReference type="GO" id="GO:0043138">
    <property type="term" value="F:3'-5' DNA helicase activity"/>
    <property type="evidence" value="ECO:0007669"/>
    <property type="project" value="TreeGrafter"/>
</dbReference>
<gene>
    <name evidence="4" type="ORF">FPOA_13049</name>
</gene>
<evidence type="ECO:0000256" key="1">
    <source>
        <dbReference type="ARBA" id="ARBA00005446"/>
    </source>
</evidence>
<dbReference type="GO" id="GO:0000724">
    <property type="term" value="P:double-strand break repair via homologous recombination"/>
    <property type="evidence" value="ECO:0007669"/>
    <property type="project" value="TreeGrafter"/>
</dbReference>
<evidence type="ECO:0000256" key="2">
    <source>
        <dbReference type="SAM" id="MobiDB-lite"/>
    </source>
</evidence>
<evidence type="ECO:0000259" key="3">
    <source>
        <dbReference type="PROSITE" id="PS51192"/>
    </source>
</evidence>
<dbReference type="GO" id="GO:0005694">
    <property type="term" value="C:chromosome"/>
    <property type="evidence" value="ECO:0007669"/>
    <property type="project" value="TreeGrafter"/>
</dbReference>
<evidence type="ECO:0000313" key="5">
    <source>
        <dbReference type="Proteomes" id="UP000091967"/>
    </source>
</evidence>
<comment type="caution">
    <text evidence="4">The sequence shown here is derived from an EMBL/GenBank/DDBJ whole genome shotgun (WGS) entry which is preliminary data.</text>
</comment>
<feature type="domain" description="Helicase ATP-binding" evidence="3">
    <location>
        <begin position="183"/>
        <end position="344"/>
    </location>
</feature>
<dbReference type="PANTHER" id="PTHR13710:SF154">
    <property type="entry name" value="RECQ HELICASE, PUTATIVE (AFU_ORTHOLOGUE AFUA_6G14720)-RELATED"/>
    <property type="match status" value="1"/>
</dbReference>
<dbReference type="PROSITE" id="PS51192">
    <property type="entry name" value="HELICASE_ATP_BIND_1"/>
    <property type="match status" value="1"/>
</dbReference>
<reference evidence="4 5" key="1">
    <citation type="submission" date="2016-06" db="EMBL/GenBank/DDBJ databases">
        <title>Living apart together: crosstalk between the core and supernumerary genomes in a fungal plant pathogen.</title>
        <authorList>
            <person name="Vanheule A."/>
            <person name="Audenaert K."/>
            <person name="Warris S."/>
            <person name="Van De Geest H."/>
            <person name="Schijlen E."/>
            <person name="Hofte M."/>
            <person name="De Saeger S."/>
            <person name="Haesaert G."/>
            <person name="Waalwijk C."/>
            <person name="Van Der Lee T."/>
        </authorList>
    </citation>
    <scope>NUCLEOTIDE SEQUENCE [LARGE SCALE GENOMIC DNA]</scope>
    <source>
        <strain evidence="4 5">2516</strain>
    </source>
</reference>
<dbReference type="EMBL" id="LYXU01000108">
    <property type="protein sequence ID" value="OBS16245.1"/>
    <property type="molecule type" value="Genomic_DNA"/>
</dbReference>
<dbReference type="Gene3D" id="3.40.50.300">
    <property type="entry name" value="P-loop containing nucleotide triphosphate hydrolases"/>
    <property type="match status" value="1"/>
</dbReference>
<evidence type="ECO:0000313" key="4">
    <source>
        <dbReference type="EMBL" id="OBS16245.1"/>
    </source>
</evidence>
<feature type="compositionally biased region" description="Acidic residues" evidence="2">
    <location>
        <begin position="444"/>
        <end position="459"/>
    </location>
</feature>
<keyword evidence="5" id="KW-1185">Reference proteome</keyword>
<dbReference type="SMART" id="SM00487">
    <property type="entry name" value="DEXDc"/>
    <property type="match status" value="1"/>
</dbReference>
<dbReference type="InterPro" id="IPR014001">
    <property type="entry name" value="Helicase_ATP-bd"/>
</dbReference>